<evidence type="ECO:0000256" key="1">
    <source>
        <dbReference type="ARBA" id="ARBA00012493"/>
    </source>
</evidence>
<dbReference type="PANTHER" id="PTHR37984:SF5">
    <property type="entry name" value="PROTEIN NYNRIN-LIKE"/>
    <property type="match status" value="1"/>
</dbReference>
<dbReference type="CDD" id="cd09274">
    <property type="entry name" value="RNase_HI_RT_Ty3"/>
    <property type="match status" value="1"/>
</dbReference>
<sequence length="1424" mass="159912">MLSSLVKIAKNLFITKMTGKANEILQNTLDSCTQDYEEIKNVLLQRFHENKSTYFFQKDSNGSERRPGESLLDYASKPSLRRDSPKVKMKLQTTPDYSYKPYTTFETLVVETNKYAIRLEIEKEETNKKKFVDSEMINAIAMGDPKTTPTFNYRKLLFQQKTRDSGLGEELVVEPANPWEETTVGAEPTIEERESEDRESSDSQGWRSPLDPSRESSIVVSADESESGRGSPISPCTASPAAMAQRLSVPQLKYSASPVIEPPSYGTGSAGSITEPALYRAPLIFYGRQDEDAVDWMERYKSVAAYNRGGPEEKRENFGMPLDGTASKWFLCSGAPTDWEDTPAVAAVAGVAAAPAVTGLKTRLPQHYSRFQETKLRQRKQVINESGIEYFYDVVDLCRRVDPGIPTTTAEFLTALKLHTEASELANRPDWAVSILGPEKNKSPGKPEGNDDLRDLVLEAGHIARYCKTKQESDDQKAGATWKDSQKNNTDEDDAEESTVLLIDSSRLITEDVICQGVRVRVVIDTGAVVSVASPSLQEKLQVRRTRWDGLSVLTVNGQKAPPLGALKLDIEHRGMKARGKVILLEMKGIELLLGNDFLSQFKRLQINYAEKGAELLLGELPVNAITERASTSTRKLVTRMGRTLPPRTIVPVEIEPANLEEDTRMIETSEHLARAKGVTAGKVLVSTERPLGHILMVNLTNRRTYLREGTVLGQVEAMDSSVVEIKEAEPEGRREQAAGENLMAVMEDREGSVPAPPQEICRILHQAFRTKIAENLPPPDVEKLVDILQEFDTCFALKNSELGFSSAPGTFQRMMDFVLAGLQWTICLVYLDDIIIYAAEVDEHLQRVRQVLMALQVAGLKIKLIKSQLEAQERKYGLGAILLQRVDNVERPLAFASRLLSKSEANYSITEKECLALVWAVKKFQSYIWGMQTLVVTDHHALCWLLTKKDLAGHLARWSLQLQEFLLRIAHRSGRLYSDTDAFSRYPVGAAKELDEDLHCVLAALSVDGDSKIELQRAQRGQWGRILAAIEKQEHPSQYREKDGLLFHVKIVKNEYLLRLCVPNSFRNQIIRSCHHDITAGHLGATRTLAKIRARYYWKEMSEDVRQFVRECREGQHIVVAVDYVTKWAKTRALPTADAVEVADFLVKAVLLRHDVPRQLTTDRGRCFIAEVTQNVLRALETNHWTTTAYRTQANGLVERLNYTLADMLSIYVSSDHRDWDESLPFVTFTYNTSRHESTERTPFYLVYGREALLPIDSALNADRNPIPPPNRDPSEWMLKRLQQARIEIKSHAAEVQRKQKELYGEGRWRRRRTHQEHSGTPNHSELLRTPPGPVDPNGDRTRRTSKTVPRPHGPNTAVARSGTSTDMEDPPPGLNQAEDESQAGLNPSAIQGASTRDVSETGARARENKRSNAETPTAPSID</sequence>
<dbReference type="InterPro" id="IPR050951">
    <property type="entry name" value="Retrovirus_Pol_polyprotein"/>
</dbReference>
<dbReference type="Proteomes" id="UP000076858">
    <property type="component" value="Unassembled WGS sequence"/>
</dbReference>
<evidence type="ECO:0000313" key="10">
    <source>
        <dbReference type="EMBL" id="KZS06619.1"/>
    </source>
</evidence>
<organism evidence="10 11">
    <name type="scientific">Daphnia magna</name>
    <dbReference type="NCBI Taxonomy" id="35525"/>
    <lineage>
        <taxon>Eukaryota</taxon>
        <taxon>Metazoa</taxon>
        <taxon>Ecdysozoa</taxon>
        <taxon>Arthropoda</taxon>
        <taxon>Crustacea</taxon>
        <taxon>Branchiopoda</taxon>
        <taxon>Diplostraca</taxon>
        <taxon>Cladocera</taxon>
        <taxon>Anomopoda</taxon>
        <taxon>Daphniidae</taxon>
        <taxon>Daphnia</taxon>
    </lineage>
</organism>
<dbReference type="FunFam" id="3.10.20.370:FF:000001">
    <property type="entry name" value="Retrovirus-related Pol polyprotein from transposon 17.6-like protein"/>
    <property type="match status" value="1"/>
</dbReference>
<keyword evidence="6" id="KW-0378">Hydrolase</keyword>
<dbReference type="EMBL" id="LRGB01002664">
    <property type="protein sequence ID" value="KZS06619.1"/>
    <property type="molecule type" value="Genomic_DNA"/>
</dbReference>
<keyword evidence="2" id="KW-0808">Transferase</keyword>
<protein>
    <recommendedName>
        <fullName evidence="1">RNA-directed DNA polymerase</fullName>
        <ecNumber evidence="1">2.7.7.49</ecNumber>
    </recommendedName>
</protein>
<feature type="compositionally biased region" description="Basic and acidic residues" evidence="8">
    <location>
        <begin position="1293"/>
        <end position="1309"/>
    </location>
</feature>
<dbReference type="PANTHER" id="PTHR37984">
    <property type="entry name" value="PROTEIN CBG26694"/>
    <property type="match status" value="1"/>
</dbReference>
<feature type="region of interest" description="Disordered" evidence="8">
    <location>
        <begin position="469"/>
        <end position="497"/>
    </location>
</feature>
<feature type="region of interest" description="Disordered" evidence="8">
    <location>
        <begin position="1293"/>
        <end position="1424"/>
    </location>
</feature>
<keyword evidence="5" id="KW-0255">Endonuclease</keyword>
<name>A0A164P8V2_9CRUS</name>
<dbReference type="OrthoDB" id="125159at2759"/>
<evidence type="ECO:0000256" key="5">
    <source>
        <dbReference type="ARBA" id="ARBA00022759"/>
    </source>
</evidence>
<dbReference type="InterPro" id="IPR043502">
    <property type="entry name" value="DNA/RNA_pol_sf"/>
</dbReference>
<feature type="region of interest" description="Disordered" evidence="8">
    <location>
        <begin position="58"/>
        <end position="77"/>
    </location>
</feature>
<feature type="compositionally biased region" description="Basic and acidic residues" evidence="8">
    <location>
        <begin position="190"/>
        <end position="201"/>
    </location>
</feature>
<dbReference type="GO" id="GO:0015074">
    <property type="term" value="P:DNA integration"/>
    <property type="evidence" value="ECO:0007669"/>
    <property type="project" value="InterPro"/>
</dbReference>
<dbReference type="GO" id="GO:0004519">
    <property type="term" value="F:endonuclease activity"/>
    <property type="evidence" value="ECO:0007669"/>
    <property type="project" value="UniProtKB-KW"/>
</dbReference>
<keyword evidence="7" id="KW-0695">RNA-directed DNA polymerase</keyword>
<feature type="domain" description="Integrase catalytic" evidence="9">
    <location>
        <begin position="1088"/>
        <end position="1252"/>
    </location>
</feature>
<evidence type="ECO:0000256" key="7">
    <source>
        <dbReference type="ARBA" id="ARBA00022918"/>
    </source>
</evidence>
<feature type="compositionally biased region" description="Polar residues" evidence="8">
    <location>
        <begin position="1385"/>
        <end position="1398"/>
    </location>
</feature>
<evidence type="ECO:0000256" key="4">
    <source>
        <dbReference type="ARBA" id="ARBA00022722"/>
    </source>
</evidence>
<dbReference type="GO" id="GO:0003676">
    <property type="term" value="F:nucleic acid binding"/>
    <property type="evidence" value="ECO:0007669"/>
    <property type="project" value="InterPro"/>
</dbReference>
<dbReference type="GO" id="GO:0042575">
    <property type="term" value="C:DNA polymerase complex"/>
    <property type="evidence" value="ECO:0007669"/>
    <property type="project" value="UniProtKB-ARBA"/>
</dbReference>
<dbReference type="PROSITE" id="PS50994">
    <property type="entry name" value="INTEGRASE"/>
    <property type="match status" value="1"/>
</dbReference>
<evidence type="ECO:0000256" key="2">
    <source>
        <dbReference type="ARBA" id="ARBA00022679"/>
    </source>
</evidence>
<keyword evidence="4" id="KW-0540">Nuclease</keyword>
<evidence type="ECO:0000256" key="6">
    <source>
        <dbReference type="ARBA" id="ARBA00022801"/>
    </source>
</evidence>
<feature type="compositionally biased region" description="Basic and acidic residues" evidence="8">
    <location>
        <begin position="1399"/>
        <end position="1414"/>
    </location>
</feature>
<dbReference type="SUPFAM" id="SSF56672">
    <property type="entry name" value="DNA/RNA polymerases"/>
    <property type="match status" value="1"/>
</dbReference>
<proteinExistence type="predicted"/>
<dbReference type="Pfam" id="PF13975">
    <property type="entry name" value="gag-asp_proteas"/>
    <property type="match status" value="1"/>
</dbReference>
<dbReference type="InterPro" id="IPR012337">
    <property type="entry name" value="RNaseH-like_sf"/>
</dbReference>
<dbReference type="InterPro" id="IPR001584">
    <property type="entry name" value="Integrase_cat-core"/>
</dbReference>
<feature type="region of interest" description="Disordered" evidence="8">
    <location>
        <begin position="169"/>
        <end position="239"/>
    </location>
</feature>
<dbReference type="InterPro" id="IPR043128">
    <property type="entry name" value="Rev_trsase/Diguanyl_cyclase"/>
</dbReference>
<gene>
    <name evidence="10" type="ORF">APZ42_029860</name>
</gene>
<dbReference type="STRING" id="35525.A0A164P8V2"/>
<dbReference type="InterPro" id="IPR036397">
    <property type="entry name" value="RNaseH_sf"/>
</dbReference>
<dbReference type="CDD" id="cd00303">
    <property type="entry name" value="retropepsin_like"/>
    <property type="match status" value="1"/>
</dbReference>
<accession>A0A164P8V2</accession>
<keyword evidence="11" id="KW-1185">Reference proteome</keyword>
<comment type="caution">
    <text evidence="10">The sequence shown here is derived from an EMBL/GenBank/DDBJ whole genome shotgun (WGS) entry which is preliminary data.</text>
</comment>
<dbReference type="Gene3D" id="2.40.70.10">
    <property type="entry name" value="Acid Proteases"/>
    <property type="match status" value="1"/>
</dbReference>
<dbReference type="Gene3D" id="3.30.420.10">
    <property type="entry name" value="Ribonuclease H-like superfamily/Ribonuclease H"/>
    <property type="match status" value="1"/>
</dbReference>
<dbReference type="InterPro" id="IPR041588">
    <property type="entry name" value="Integrase_H2C2"/>
</dbReference>
<feature type="compositionally biased region" description="Polar residues" evidence="8">
    <location>
        <begin position="1415"/>
        <end position="1424"/>
    </location>
</feature>
<evidence type="ECO:0000256" key="3">
    <source>
        <dbReference type="ARBA" id="ARBA00022695"/>
    </source>
</evidence>
<reference evidence="10 11" key="1">
    <citation type="submission" date="2016-03" db="EMBL/GenBank/DDBJ databases">
        <title>EvidentialGene: Evidence-directed Construction of Genes on Genomes.</title>
        <authorList>
            <person name="Gilbert D.G."/>
            <person name="Choi J.-H."/>
            <person name="Mockaitis K."/>
            <person name="Colbourne J."/>
            <person name="Pfrender M."/>
        </authorList>
    </citation>
    <scope>NUCLEOTIDE SEQUENCE [LARGE SCALE GENOMIC DNA]</scope>
    <source>
        <strain evidence="10 11">Xinb3</strain>
        <tissue evidence="10">Complete organism</tissue>
    </source>
</reference>
<dbReference type="InterPro" id="IPR041373">
    <property type="entry name" value="RT_RNaseH"/>
</dbReference>
<dbReference type="EC" id="2.7.7.49" evidence="1"/>
<evidence type="ECO:0000313" key="11">
    <source>
        <dbReference type="Proteomes" id="UP000076858"/>
    </source>
</evidence>
<evidence type="ECO:0000256" key="8">
    <source>
        <dbReference type="SAM" id="MobiDB-lite"/>
    </source>
</evidence>
<dbReference type="GO" id="GO:0016787">
    <property type="term" value="F:hydrolase activity"/>
    <property type="evidence" value="ECO:0007669"/>
    <property type="project" value="UniProtKB-KW"/>
</dbReference>
<dbReference type="Gene3D" id="3.30.70.270">
    <property type="match status" value="1"/>
</dbReference>
<dbReference type="Pfam" id="PF17917">
    <property type="entry name" value="RT_RNaseH"/>
    <property type="match status" value="1"/>
</dbReference>
<dbReference type="Pfam" id="PF17921">
    <property type="entry name" value="Integrase_H2C2"/>
    <property type="match status" value="1"/>
</dbReference>
<dbReference type="GO" id="GO:0003964">
    <property type="term" value="F:RNA-directed DNA polymerase activity"/>
    <property type="evidence" value="ECO:0007669"/>
    <property type="project" value="UniProtKB-KW"/>
</dbReference>
<dbReference type="InterPro" id="IPR021109">
    <property type="entry name" value="Peptidase_aspartic_dom_sf"/>
</dbReference>
<dbReference type="FunFam" id="1.10.340.70:FF:000001">
    <property type="entry name" value="Retrovirus-related Pol polyprotein from transposon gypsy-like Protein"/>
    <property type="match status" value="1"/>
</dbReference>
<dbReference type="SUPFAM" id="SSF53098">
    <property type="entry name" value="Ribonuclease H-like"/>
    <property type="match status" value="1"/>
</dbReference>
<evidence type="ECO:0000259" key="9">
    <source>
        <dbReference type="PROSITE" id="PS50994"/>
    </source>
</evidence>
<keyword evidence="3" id="KW-0548">Nucleotidyltransferase</keyword>
<dbReference type="SUPFAM" id="SSF50630">
    <property type="entry name" value="Acid proteases"/>
    <property type="match status" value="1"/>
</dbReference>